<name>A0A1J5ST39_9ZZZZ</name>
<accession>A0A1J5ST39</accession>
<dbReference type="Gene3D" id="2.30.30.40">
    <property type="entry name" value="SH3 Domains"/>
    <property type="match status" value="1"/>
</dbReference>
<organism evidence="2">
    <name type="scientific">mine drainage metagenome</name>
    <dbReference type="NCBI Taxonomy" id="410659"/>
    <lineage>
        <taxon>unclassified sequences</taxon>
        <taxon>metagenomes</taxon>
        <taxon>ecological metagenomes</taxon>
    </lineage>
</organism>
<evidence type="ECO:0000313" key="2">
    <source>
        <dbReference type="EMBL" id="OIR11682.1"/>
    </source>
</evidence>
<evidence type="ECO:0000256" key="1">
    <source>
        <dbReference type="SAM" id="MobiDB-lite"/>
    </source>
</evidence>
<protein>
    <submittedName>
        <fullName evidence="2">Bacterial SH3 domain protein</fullName>
    </submittedName>
</protein>
<feature type="region of interest" description="Disordered" evidence="1">
    <location>
        <begin position="1"/>
        <end position="21"/>
    </location>
</feature>
<dbReference type="AlphaFoldDB" id="A0A1J5ST39"/>
<dbReference type="Pfam" id="PF06347">
    <property type="entry name" value="SH3_4"/>
    <property type="match status" value="2"/>
</dbReference>
<dbReference type="EMBL" id="MLJW01000019">
    <property type="protein sequence ID" value="OIR11682.1"/>
    <property type="molecule type" value="Genomic_DNA"/>
</dbReference>
<gene>
    <name evidence="2" type="ORF">GALL_65380</name>
</gene>
<dbReference type="InterPro" id="IPR010466">
    <property type="entry name" value="DUF1058"/>
</dbReference>
<sequence>MKLDMPDVLSPTPSRRARGRANRCSGSGLARGLAAVLLLGVSQWACAFDFVSVAEPAILYDANSLKAKKLYVATRYLPLEQVVVLDNWVKVRDNSGKLFWIEKRQLSSKRYVMVTVPTATVYRNPDNNSEVVFKATQQLGMEWQGSTGTGWVKVRHADGSTGYLKSSDVWGD</sequence>
<comment type="caution">
    <text evidence="2">The sequence shown here is derived from an EMBL/GenBank/DDBJ whole genome shotgun (WGS) entry which is preliminary data.</text>
</comment>
<reference evidence="2" key="1">
    <citation type="submission" date="2016-10" db="EMBL/GenBank/DDBJ databases">
        <title>Sequence of Gallionella enrichment culture.</title>
        <authorList>
            <person name="Poehlein A."/>
            <person name="Muehling M."/>
            <person name="Daniel R."/>
        </authorList>
    </citation>
    <scope>NUCLEOTIDE SEQUENCE</scope>
</reference>
<proteinExistence type="predicted"/>